<dbReference type="OrthoDB" id="410198at2759"/>
<dbReference type="RefSeq" id="XP_046008609.1">
    <property type="nucleotide sequence ID" value="XM_046155116.1"/>
</dbReference>
<comment type="caution">
    <text evidence="2">The sequence shown here is derived from an EMBL/GenBank/DDBJ whole genome shotgun (WGS) entry which is preliminary data.</text>
</comment>
<proteinExistence type="predicted"/>
<organism evidence="2 3">
    <name type="scientific">Microdochium trichocladiopsis</name>
    <dbReference type="NCBI Taxonomy" id="1682393"/>
    <lineage>
        <taxon>Eukaryota</taxon>
        <taxon>Fungi</taxon>
        <taxon>Dikarya</taxon>
        <taxon>Ascomycota</taxon>
        <taxon>Pezizomycotina</taxon>
        <taxon>Sordariomycetes</taxon>
        <taxon>Xylariomycetidae</taxon>
        <taxon>Xylariales</taxon>
        <taxon>Microdochiaceae</taxon>
        <taxon>Microdochium</taxon>
    </lineage>
</organism>
<dbReference type="Pfam" id="PF13508">
    <property type="entry name" value="Acetyltransf_7"/>
    <property type="match status" value="1"/>
</dbReference>
<dbReference type="InterPro" id="IPR052523">
    <property type="entry name" value="Trichothecene_AcTrans"/>
</dbReference>
<dbReference type="InterPro" id="IPR000182">
    <property type="entry name" value="GNAT_dom"/>
</dbReference>
<evidence type="ECO:0000313" key="3">
    <source>
        <dbReference type="Proteomes" id="UP000756346"/>
    </source>
</evidence>
<dbReference type="CDD" id="cd04301">
    <property type="entry name" value="NAT_SF"/>
    <property type="match status" value="1"/>
</dbReference>
<evidence type="ECO:0000313" key="2">
    <source>
        <dbReference type="EMBL" id="KAH7025061.1"/>
    </source>
</evidence>
<dbReference type="InterPro" id="IPR016181">
    <property type="entry name" value="Acyl_CoA_acyltransferase"/>
</dbReference>
<dbReference type="PANTHER" id="PTHR42791">
    <property type="entry name" value="GNAT FAMILY ACETYLTRANSFERASE"/>
    <property type="match status" value="1"/>
</dbReference>
<accession>A0A9P9BQ09</accession>
<name>A0A9P9BQ09_9PEZI</name>
<protein>
    <submittedName>
        <fullName evidence="2">Acyl-CoA N-acyltransferase</fullName>
    </submittedName>
</protein>
<dbReference type="GeneID" id="70184662"/>
<dbReference type="Gene3D" id="3.40.630.30">
    <property type="match status" value="1"/>
</dbReference>
<evidence type="ECO:0000259" key="1">
    <source>
        <dbReference type="PROSITE" id="PS51186"/>
    </source>
</evidence>
<dbReference type="SUPFAM" id="SSF55729">
    <property type="entry name" value="Acyl-CoA N-acyltransferases (Nat)"/>
    <property type="match status" value="1"/>
</dbReference>
<dbReference type="GO" id="GO:0016747">
    <property type="term" value="F:acyltransferase activity, transferring groups other than amino-acyl groups"/>
    <property type="evidence" value="ECO:0007669"/>
    <property type="project" value="InterPro"/>
</dbReference>
<keyword evidence="3" id="KW-1185">Reference proteome</keyword>
<reference evidence="2" key="1">
    <citation type="journal article" date="2021" name="Nat. Commun.">
        <title>Genetic determinants of endophytism in the Arabidopsis root mycobiome.</title>
        <authorList>
            <person name="Mesny F."/>
            <person name="Miyauchi S."/>
            <person name="Thiergart T."/>
            <person name="Pickel B."/>
            <person name="Atanasova L."/>
            <person name="Karlsson M."/>
            <person name="Huettel B."/>
            <person name="Barry K.W."/>
            <person name="Haridas S."/>
            <person name="Chen C."/>
            <person name="Bauer D."/>
            <person name="Andreopoulos W."/>
            <person name="Pangilinan J."/>
            <person name="LaButti K."/>
            <person name="Riley R."/>
            <person name="Lipzen A."/>
            <person name="Clum A."/>
            <person name="Drula E."/>
            <person name="Henrissat B."/>
            <person name="Kohler A."/>
            <person name="Grigoriev I.V."/>
            <person name="Martin F.M."/>
            <person name="Hacquard S."/>
        </authorList>
    </citation>
    <scope>NUCLEOTIDE SEQUENCE</scope>
    <source>
        <strain evidence="2">MPI-CAGE-CH-0230</strain>
    </source>
</reference>
<feature type="domain" description="N-acetyltransferase" evidence="1">
    <location>
        <begin position="63"/>
        <end position="215"/>
    </location>
</feature>
<dbReference type="EMBL" id="JAGTJQ010000009">
    <property type="protein sequence ID" value="KAH7025061.1"/>
    <property type="molecule type" value="Genomic_DNA"/>
</dbReference>
<dbReference type="PROSITE" id="PS51186">
    <property type="entry name" value="GNAT"/>
    <property type="match status" value="1"/>
</dbReference>
<dbReference type="AlphaFoldDB" id="A0A9P9BQ09"/>
<dbReference type="PANTHER" id="PTHR42791:SF1">
    <property type="entry name" value="N-ACETYLTRANSFERASE DOMAIN-CONTAINING PROTEIN"/>
    <property type="match status" value="1"/>
</dbReference>
<gene>
    <name evidence="2" type="ORF">B0I36DRAFT_332462</name>
</gene>
<sequence>MTYTIELAAADDAEGIARVMLNTTESEFSRLQRGTMGDEDSQARMATRLQSVIASPEQHVVVARVQETGEIASAAVWAIKEEEAVPSADERARKIEERRQAFDPRMNVEYIVELMQKLGDLEHSLVQGRKHWLLDNLATLPEHRRQGLAGKLVEWPLEMADREGILCFLTTADGGGGESLYKKYGFERVGAAEFDLAKYGGSGPHTHIAMLREAKRNA</sequence>
<dbReference type="Proteomes" id="UP000756346">
    <property type="component" value="Unassembled WGS sequence"/>
</dbReference>